<accession>A0AAW0NHY0</accession>
<dbReference type="AlphaFoldDB" id="A0AAW0NHY0"/>
<keyword evidence="3" id="KW-1185">Reference proteome</keyword>
<comment type="caution">
    <text evidence="2">The sequence shown here is derived from an EMBL/GenBank/DDBJ whole genome shotgun (WGS) entry which is preliminary data.</text>
</comment>
<reference evidence="3" key="1">
    <citation type="submission" date="2024-04" db="EMBL/GenBank/DDBJ databases">
        <title>Salinicola lusitanus LLJ914,a marine bacterium isolated from the Okinawa Trough.</title>
        <authorList>
            <person name="Li J."/>
        </authorList>
    </citation>
    <scope>NUCLEOTIDE SEQUENCE [LARGE SCALE GENOMIC DNA]</scope>
</reference>
<dbReference type="Proteomes" id="UP001460270">
    <property type="component" value="Unassembled WGS sequence"/>
</dbReference>
<evidence type="ECO:0000313" key="2">
    <source>
        <dbReference type="EMBL" id="KAK7893607.1"/>
    </source>
</evidence>
<feature type="region of interest" description="Disordered" evidence="1">
    <location>
        <begin position="17"/>
        <end position="45"/>
    </location>
</feature>
<protein>
    <submittedName>
        <fullName evidence="2">Uncharacterized protein</fullName>
    </submittedName>
</protein>
<proteinExistence type="predicted"/>
<dbReference type="EMBL" id="JBBPFD010000016">
    <property type="protein sequence ID" value="KAK7893607.1"/>
    <property type="molecule type" value="Genomic_DNA"/>
</dbReference>
<evidence type="ECO:0000256" key="1">
    <source>
        <dbReference type="SAM" id="MobiDB-lite"/>
    </source>
</evidence>
<evidence type="ECO:0000313" key="3">
    <source>
        <dbReference type="Proteomes" id="UP001460270"/>
    </source>
</evidence>
<name>A0AAW0NHY0_9GOBI</name>
<organism evidence="2 3">
    <name type="scientific">Mugilogobius chulae</name>
    <name type="common">yellowstripe goby</name>
    <dbReference type="NCBI Taxonomy" id="88201"/>
    <lineage>
        <taxon>Eukaryota</taxon>
        <taxon>Metazoa</taxon>
        <taxon>Chordata</taxon>
        <taxon>Craniata</taxon>
        <taxon>Vertebrata</taxon>
        <taxon>Euteleostomi</taxon>
        <taxon>Actinopterygii</taxon>
        <taxon>Neopterygii</taxon>
        <taxon>Teleostei</taxon>
        <taxon>Neoteleostei</taxon>
        <taxon>Acanthomorphata</taxon>
        <taxon>Gobiaria</taxon>
        <taxon>Gobiiformes</taxon>
        <taxon>Gobioidei</taxon>
        <taxon>Gobiidae</taxon>
        <taxon>Gobionellinae</taxon>
        <taxon>Mugilogobius</taxon>
    </lineage>
</organism>
<gene>
    <name evidence="2" type="ORF">WMY93_022759</name>
</gene>
<sequence>MFQLHLYIRTNYLTTHRASLTKPGNPNARRHGSAGTHNDSESESAPALYGRVCPAAYFLERAALRCRGYLIRSNSQESDGEDQTDTQTQGLCYRDVDTAQCG</sequence>